<keyword evidence="4" id="KW-0479">Metal-binding</keyword>
<dbReference type="Pfam" id="PF00107">
    <property type="entry name" value="ADH_zinc_N"/>
    <property type="match status" value="1"/>
</dbReference>
<feature type="domain" description="Enoyl reductase (ER)" evidence="8">
    <location>
        <begin position="20"/>
        <end position="354"/>
    </location>
</feature>
<evidence type="ECO:0000256" key="1">
    <source>
        <dbReference type="ARBA" id="ARBA00001947"/>
    </source>
</evidence>
<organism evidence="9 10">
    <name type="scientific">Marasmius crinis-equi</name>
    <dbReference type="NCBI Taxonomy" id="585013"/>
    <lineage>
        <taxon>Eukaryota</taxon>
        <taxon>Fungi</taxon>
        <taxon>Dikarya</taxon>
        <taxon>Basidiomycota</taxon>
        <taxon>Agaricomycotina</taxon>
        <taxon>Agaricomycetes</taxon>
        <taxon>Agaricomycetidae</taxon>
        <taxon>Agaricales</taxon>
        <taxon>Marasmiineae</taxon>
        <taxon>Marasmiaceae</taxon>
        <taxon>Marasmius</taxon>
    </lineage>
</organism>
<evidence type="ECO:0000256" key="2">
    <source>
        <dbReference type="ARBA" id="ARBA00008072"/>
    </source>
</evidence>
<dbReference type="PANTHER" id="PTHR42940">
    <property type="entry name" value="ALCOHOL DEHYDROGENASE 1-RELATED"/>
    <property type="match status" value="1"/>
</dbReference>
<dbReference type="EMBL" id="JBAHYK010000041">
    <property type="protein sequence ID" value="KAL0580050.1"/>
    <property type="molecule type" value="Genomic_DNA"/>
</dbReference>
<name>A0ABR3FWX9_9AGAR</name>
<evidence type="ECO:0000313" key="9">
    <source>
        <dbReference type="EMBL" id="KAL0580050.1"/>
    </source>
</evidence>
<accession>A0ABR3FWX9</accession>
<comment type="caution">
    <text evidence="9">The sequence shown here is derived from an EMBL/GenBank/DDBJ whole genome shotgun (WGS) entry which is preliminary data.</text>
</comment>
<evidence type="ECO:0000256" key="3">
    <source>
        <dbReference type="ARBA" id="ARBA00013190"/>
    </source>
</evidence>
<evidence type="ECO:0000256" key="5">
    <source>
        <dbReference type="ARBA" id="ARBA00022833"/>
    </source>
</evidence>
<sequence>MSANTTIPKTGRAAVLTNFGQPYELQDFPVKQPSELAIGECLIKMEYAGCCHSDLHVRDNDWGFPPKLPLIGGHEGIGRIVAIGEHTQTSVKVGDRVGLKWIAKSCLKCELCKRGKESSCLVQLSHGFSDHGTFAEYCVSYTEYVTPIPESLDGAAATPILCAGITVYKALKESKTIIGEWVAISGAGGGLGHLAVQYAVAMGLRVIAIDTGASKKELCEKLGAEKWIDFMESKDVVKDVQEATGGLGPHASIIAVGNPTPFNQALLYLRPGGTLVCVGVPSAGTMLQVPLTMFVPKCLNIVGTATGNRQDMTEALDIVASGKVKCHHAVKPLSEVNNVMEEMHQGKLTGRIVFKIQ</sequence>
<reference evidence="9 10" key="1">
    <citation type="submission" date="2024-02" db="EMBL/GenBank/DDBJ databases">
        <title>A draft genome for the cacao thread blight pathogen Marasmius crinis-equi.</title>
        <authorList>
            <person name="Cohen S.P."/>
            <person name="Baruah I.K."/>
            <person name="Amoako-Attah I."/>
            <person name="Bukari Y."/>
            <person name="Meinhardt L.W."/>
            <person name="Bailey B.A."/>
        </authorList>
    </citation>
    <scope>NUCLEOTIDE SEQUENCE [LARGE SCALE GENOMIC DNA]</scope>
    <source>
        <strain evidence="9 10">GH-76</strain>
    </source>
</reference>
<evidence type="ECO:0000256" key="6">
    <source>
        <dbReference type="ARBA" id="ARBA00023002"/>
    </source>
</evidence>
<dbReference type="InterPro" id="IPR036291">
    <property type="entry name" value="NAD(P)-bd_dom_sf"/>
</dbReference>
<dbReference type="EC" id="1.1.1.1" evidence="3"/>
<dbReference type="SUPFAM" id="SSF51735">
    <property type="entry name" value="NAD(P)-binding Rossmann-fold domains"/>
    <property type="match status" value="1"/>
</dbReference>
<dbReference type="InterPro" id="IPR011032">
    <property type="entry name" value="GroES-like_sf"/>
</dbReference>
<keyword evidence="5" id="KW-0862">Zinc</keyword>
<dbReference type="Proteomes" id="UP001465976">
    <property type="component" value="Unassembled WGS sequence"/>
</dbReference>
<gene>
    <name evidence="9" type="ORF">V5O48_001985</name>
</gene>
<dbReference type="InterPro" id="IPR013149">
    <property type="entry name" value="ADH-like_C"/>
</dbReference>
<dbReference type="PANTHER" id="PTHR42940:SF3">
    <property type="entry name" value="ALCOHOL DEHYDROGENASE 1-RELATED"/>
    <property type="match status" value="1"/>
</dbReference>
<dbReference type="InterPro" id="IPR020843">
    <property type="entry name" value="ER"/>
</dbReference>
<dbReference type="SMART" id="SM00829">
    <property type="entry name" value="PKS_ER"/>
    <property type="match status" value="1"/>
</dbReference>
<proteinExistence type="inferred from homology"/>
<keyword evidence="10" id="KW-1185">Reference proteome</keyword>
<dbReference type="InterPro" id="IPR013154">
    <property type="entry name" value="ADH-like_N"/>
</dbReference>
<evidence type="ECO:0000256" key="7">
    <source>
        <dbReference type="ARBA" id="ARBA00023027"/>
    </source>
</evidence>
<dbReference type="CDD" id="cd08297">
    <property type="entry name" value="CAD3"/>
    <property type="match status" value="1"/>
</dbReference>
<evidence type="ECO:0000313" key="10">
    <source>
        <dbReference type="Proteomes" id="UP001465976"/>
    </source>
</evidence>
<keyword evidence="7" id="KW-0520">NAD</keyword>
<comment type="cofactor">
    <cofactor evidence="1">
        <name>Zn(2+)</name>
        <dbReference type="ChEBI" id="CHEBI:29105"/>
    </cofactor>
</comment>
<evidence type="ECO:0000256" key="4">
    <source>
        <dbReference type="ARBA" id="ARBA00022723"/>
    </source>
</evidence>
<dbReference type="Gene3D" id="3.40.50.720">
    <property type="entry name" value="NAD(P)-binding Rossmann-like Domain"/>
    <property type="match status" value="1"/>
</dbReference>
<comment type="similarity">
    <text evidence="2">Belongs to the zinc-containing alcohol dehydrogenase family.</text>
</comment>
<dbReference type="Gene3D" id="3.90.180.10">
    <property type="entry name" value="Medium-chain alcohol dehydrogenases, catalytic domain"/>
    <property type="match status" value="1"/>
</dbReference>
<protein>
    <recommendedName>
        <fullName evidence="3">alcohol dehydrogenase</fullName>
        <ecNumber evidence="3">1.1.1.1</ecNumber>
    </recommendedName>
</protein>
<keyword evidence="6" id="KW-0560">Oxidoreductase</keyword>
<dbReference type="SUPFAM" id="SSF50129">
    <property type="entry name" value="GroES-like"/>
    <property type="match status" value="1"/>
</dbReference>
<evidence type="ECO:0000259" key="8">
    <source>
        <dbReference type="SMART" id="SM00829"/>
    </source>
</evidence>
<dbReference type="Pfam" id="PF08240">
    <property type="entry name" value="ADH_N"/>
    <property type="match status" value="1"/>
</dbReference>